<dbReference type="OrthoDB" id="3027322at2759"/>
<accession>A0A8H6YLU5</accession>
<proteinExistence type="predicted"/>
<comment type="caution">
    <text evidence="1">The sequence shown here is derived from an EMBL/GenBank/DDBJ whole genome shotgun (WGS) entry which is preliminary data.</text>
</comment>
<organism evidence="1 2">
    <name type="scientific">Mycena sanguinolenta</name>
    <dbReference type="NCBI Taxonomy" id="230812"/>
    <lineage>
        <taxon>Eukaryota</taxon>
        <taxon>Fungi</taxon>
        <taxon>Dikarya</taxon>
        <taxon>Basidiomycota</taxon>
        <taxon>Agaricomycotina</taxon>
        <taxon>Agaricomycetes</taxon>
        <taxon>Agaricomycetidae</taxon>
        <taxon>Agaricales</taxon>
        <taxon>Marasmiineae</taxon>
        <taxon>Mycenaceae</taxon>
        <taxon>Mycena</taxon>
    </lineage>
</organism>
<name>A0A8H6YLU5_9AGAR</name>
<sequence length="99" mass="11257">MLCLQASLSLTLSAADDYNVFPFRAVANPSGPHNVMYVLETRFGTWHNELGIYNIDEVFDERLGITLNDDTVREALRFLQEDMKLVEIGPPTTYYSIIV</sequence>
<evidence type="ECO:0000313" key="2">
    <source>
        <dbReference type="Proteomes" id="UP000623467"/>
    </source>
</evidence>
<protein>
    <submittedName>
        <fullName evidence="1">Uncharacterized protein</fullName>
    </submittedName>
</protein>
<dbReference type="AlphaFoldDB" id="A0A8H6YLU5"/>
<reference evidence="1" key="1">
    <citation type="submission" date="2020-05" db="EMBL/GenBank/DDBJ databases">
        <title>Mycena genomes resolve the evolution of fungal bioluminescence.</title>
        <authorList>
            <person name="Tsai I.J."/>
        </authorList>
    </citation>
    <scope>NUCLEOTIDE SEQUENCE</scope>
    <source>
        <strain evidence="1">160909Yilan</strain>
    </source>
</reference>
<keyword evidence="2" id="KW-1185">Reference proteome</keyword>
<evidence type="ECO:0000313" key="1">
    <source>
        <dbReference type="EMBL" id="KAF7361081.1"/>
    </source>
</evidence>
<dbReference type="EMBL" id="JACAZH010000008">
    <property type="protein sequence ID" value="KAF7361081.1"/>
    <property type="molecule type" value="Genomic_DNA"/>
</dbReference>
<dbReference type="Proteomes" id="UP000623467">
    <property type="component" value="Unassembled WGS sequence"/>
</dbReference>
<gene>
    <name evidence="1" type="ORF">MSAN_01139200</name>
</gene>